<dbReference type="Proteomes" id="UP000886106">
    <property type="component" value="Unassembled WGS sequence"/>
</dbReference>
<keyword evidence="1" id="KW-0645">Protease</keyword>
<dbReference type="InterPro" id="IPR051458">
    <property type="entry name" value="Cyt/Met_Dipeptidase"/>
</dbReference>
<evidence type="ECO:0000256" key="1">
    <source>
        <dbReference type="ARBA" id="ARBA00022670"/>
    </source>
</evidence>
<dbReference type="GO" id="GO:0006508">
    <property type="term" value="P:proteolysis"/>
    <property type="evidence" value="ECO:0007669"/>
    <property type="project" value="UniProtKB-KW"/>
</dbReference>
<dbReference type="AlphaFoldDB" id="A0A7V5J1K3"/>
<accession>A0A7V5J1K3</accession>
<gene>
    <name evidence="4" type="ORF">ENJ78_01350</name>
</gene>
<dbReference type="GO" id="GO:0008233">
    <property type="term" value="F:peptidase activity"/>
    <property type="evidence" value="ECO:0007669"/>
    <property type="project" value="UniProtKB-KW"/>
</dbReference>
<comment type="caution">
    <text evidence="4">The sequence shown here is derived from an EMBL/GenBank/DDBJ whole genome shotgun (WGS) entry which is preliminary data.</text>
</comment>
<proteinExistence type="predicted"/>
<protein>
    <submittedName>
        <fullName evidence="4">Peptidase M20</fullName>
    </submittedName>
</protein>
<dbReference type="EMBL" id="DRNS01000095">
    <property type="protein sequence ID" value="HHH14335.1"/>
    <property type="molecule type" value="Genomic_DNA"/>
</dbReference>
<keyword evidence="3" id="KW-0378">Hydrolase</keyword>
<dbReference type="PANTHER" id="PTHR43270">
    <property type="entry name" value="BETA-ALA-HIS DIPEPTIDASE"/>
    <property type="match status" value="1"/>
</dbReference>
<reference evidence="4" key="1">
    <citation type="journal article" date="2020" name="mSystems">
        <title>Genome- and Community-Level Interaction Insights into Carbon Utilization and Element Cycling Functions of Hydrothermarchaeota in Hydrothermal Sediment.</title>
        <authorList>
            <person name="Zhou Z."/>
            <person name="Liu Y."/>
            <person name="Xu W."/>
            <person name="Pan J."/>
            <person name="Luo Z.H."/>
            <person name="Li M."/>
        </authorList>
    </citation>
    <scope>NUCLEOTIDE SEQUENCE [LARGE SCALE GENOMIC DNA]</scope>
    <source>
        <strain evidence="4">HyVt-517</strain>
    </source>
</reference>
<name>A0A7V5J1K3_UNCKA</name>
<evidence type="ECO:0000313" key="4">
    <source>
        <dbReference type="EMBL" id="HHH14335.1"/>
    </source>
</evidence>
<dbReference type="SUPFAM" id="SSF53187">
    <property type="entry name" value="Zn-dependent exopeptidases"/>
    <property type="match status" value="1"/>
</dbReference>
<dbReference type="GO" id="GO:0046872">
    <property type="term" value="F:metal ion binding"/>
    <property type="evidence" value="ECO:0007669"/>
    <property type="project" value="UniProtKB-KW"/>
</dbReference>
<dbReference type="Gene3D" id="3.40.630.10">
    <property type="entry name" value="Zn peptidases"/>
    <property type="match status" value="1"/>
</dbReference>
<evidence type="ECO:0000256" key="3">
    <source>
        <dbReference type="ARBA" id="ARBA00022801"/>
    </source>
</evidence>
<evidence type="ECO:0000256" key="2">
    <source>
        <dbReference type="ARBA" id="ARBA00022723"/>
    </source>
</evidence>
<dbReference type="PANTHER" id="PTHR43270:SF12">
    <property type="entry name" value="SUCCINYL-DIAMINOPIMELATE DESUCCINYLASE"/>
    <property type="match status" value="1"/>
</dbReference>
<keyword evidence="2" id="KW-0479">Metal-binding</keyword>
<feature type="non-terminal residue" evidence="4">
    <location>
        <position position="81"/>
    </location>
</feature>
<sequence>MDKYKSLLEELVSFKSISTDKAYVSEINKTVDWLLKQFEKNGFSARSFEGYGNPVVYAKYEVSPNAKTVLIYGHYDVQPAS</sequence>
<organism evidence="4">
    <name type="scientific">candidate division WWE3 bacterium</name>
    <dbReference type="NCBI Taxonomy" id="2053526"/>
    <lineage>
        <taxon>Bacteria</taxon>
        <taxon>Katanobacteria</taxon>
    </lineage>
</organism>